<keyword evidence="1" id="KW-0472">Membrane</keyword>
<organism evidence="2 3">
    <name type="scientific">Parasponia andersonii</name>
    <name type="common">Sponia andersonii</name>
    <dbReference type="NCBI Taxonomy" id="3476"/>
    <lineage>
        <taxon>Eukaryota</taxon>
        <taxon>Viridiplantae</taxon>
        <taxon>Streptophyta</taxon>
        <taxon>Embryophyta</taxon>
        <taxon>Tracheophyta</taxon>
        <taxon>Spermatophyta</taxon>
        <taxon>Magnoliopsida</taxon>
        <taxon>eudicotyledons</taxon>
        <taxon>Gunneridae</taxon>
        <taxon>Pentapetalae</taxon>
        <taxon>rosids</taxon>
        <taxon>fabids</taxon>
        <taxon>Rosales</taxon>
        <taxon>Cannabaceae</taxon>
        <taxon>Parasponia</taxon>
    </lineage>
</organism>
<dbReference type="Proteomes" id="UP000237105">
    <property type="component" value="Unassembled WGS sequence"/>
</dbReference>
<accession>A0A2P5DUC6</accession>
<dbReference type="OrthoDB" id="10319335at2759"/>
<dbReference type="EMBL" id="JXTB01000016">
    <property type="protein sequence ID" value="PON76901.1"/>
    <property type="molecule type" value="Genomic_DNA"/>
</dbReference>
<feature type="transmembrane region" description="Helical" evidence="1">
    <location>
        <begin position="6"/>
        <end position="26"/>
    </location>
</feature>
<keyword evidence="1" id="KW-1133">Transmembrane helix</keyword>
<gene>
    <name evidence="2" type="ORF">PanWU01x14_032210</name>
</gene>
<dbReference type="AlphaFoldDB" id="A0A2P5DUC6"/>
<comment type="caution">
    <text evidence="2">The sequence shown here is derived from an EMBL/GenBank/DDBJ whole genome shotgun (WGS) entry which is preliminary data.</text>
</comment>
<proteinExistence type="predicted"/>
<evidence type="ECO:0000313" key="2">
    <source>
        <dbReference type="EMBL" id="PON76901.1"/>
    </source>
</evidence>
<evidence type="ECO:0000256" key="1">
    <source>
        <dbReference type="SAM" id="Phobius"/>
    </source>
</evidence>
<name>A0A2P5DUC6_PARAD</name>
<keyword evidence="1" id="KW-0812">Transmembrane</keyword>
<sequence>MGDPLIFGKTLGCLIFQVIALLPIGLPHRGFMYAADFLTEYGLWNVSKLQQCFDSEAVSAICKLDIGLRMRSDSWTWVFNSNVRFSTKSAYLVQASARASSQMVQSPKEWSKLWNSRIQEA</sequence>
<evidence type="ECO:0000313" key="3">
    <source>
        <dbReference type="Proteomes" id="UP000237105"/>
    </source>
</evidence>
<reference evidence="3" key="1">
    <citation type="submission" date="2016-06" db="EMBL/GenBank/DDBJ databases">
        <title>Parallel loss of symbiosis genes in relatives of nitrogen-fixing non-legume Parasponia.</title>
        <authorList>
            <person name="Van Velzen R."/>
            <person name="Holmer R."/>
            <person name="Bu F."/>
            <person name="Rutten L."/>
            <person name="Van Zeijl A."/>
            <person name="Liu W."/>
            <person name="Santuari L."/>
            <person name="Cao Q."/>
            <person name="Sharma T."/>
            <person name="Shen D."/>
            <person name="Roswanjaya Y."/>
            <person name="Wardhani T."/>
            <person name="Kalhor M.S."/>
            <person name="Jansen J."/>
            <person name="Van den Hoogen J."/>
            <person name="Gungor B."/>
            <person name="Hartog M."/>
            <person name="Hontelez J."/>
            <person name="Verver J."/>
            <person name="Yang W.-C."/>
            <person name="Schijlen E."/>
            <person name="Repin R."/>
            <person name="Schilthuizen M."/>
            <person name="Schranz E."/>
            <person name="Heidstra R."/>
            <person name="Miyata K."/>
            <person name="Fedorova E."/>
            <person name="Kohlen W."/>
            <person name="Bisseling T."/>
            <person name="Smit S."/>
            <person name="Geurts R."/>
        </authorList>
    </citation>
    <scope>NUCLEOTIDE SEQUENCE [LARGE SCALE GENOMIC DNA]</scope>
    <source>
        <strain evidence="3">cv. WU1-14</strain>
    </source>
</reference>
<keyword evidence="3" id="KW-1185">Reference proteome</keyword>
<protein>
    <submittedName>
        <fullName evidence="2">Uncharacterized protein</fullName>
    </submittedName>
</protein>